<name>A0A2K9F1M0_9RHOB</name>
<dbReference type="GO" id="GO:0016757">
    <property type="term" value="F:glycosyltransferase activity"/>
    <property type="evidence" value="ECO:0007669"/>
    <property type="project" value="InterPro"/>
</dbReference>
<dbReference type="Gene3D" id="3.90.550.10">
    <property type="entry name" value="Spore Coat Polysaccharide Biosynthesis Protein SpsA, Chain A"/>
    <property type="match status" value="1"/>
</dbReference>
<organism evidence="1 2">
    <name type="scientific">Paracoccus tegillarcae</name>
    <dbReference type="NCBI Taxonomy" id="1529068"/>
    <lineage>
        <taxon>Bacteria</taxon>
        <taxon>Pseudomonadati</taxon>
        <taxon>Pseudomonadota</taxon>
        <taxon>Alphaproteobacteria</taxon>
        <taxon>Rhodobacterales</taxon>
        <taxon>Paracoccaceae</taxon>
        <taxon>Paracoccus</taxon>
    </lineage>
</organism>
<dbReference type="InterPro" id="IPR050587">
    <property type="entry name" value="GNT1/Glycosyltrans_8"/>
</dbReference>
<dbReference type="InterPro" id="IPR029044">
    <property type="entry name" value="Nucleotide-diphossugar_trans"/>
</dbReference>
<gene>
    <name evidence="1" type="ORF">CUV01_14230</name>
</gene>
<accession>A0A2K9F1M0</accession>
<keyword evidence="1" id="KW-0808">Transferase</keyword>
<dbReference type="EMBL" id="CP025408">
    <property type="protein sequence ID" value="AUH35464.1"/>
    <property type="molecule type" value="Genomic_DNA"/>
</dbReference>
<evidence type="ECO:0000313" key="2">
    <source>
        <dbReference type="Proteomes" id="UP000233742"/>
    </source>
</evidence>
<dbReference type="SUPFAM" id="SSF53448">
    <property type="entry name" value="Nucleotide-diphospho-sugar transferases"/>
    <property type="match status" value="1"/>
</dbReference>
<dbReference type="Proteomes" id="UP000233742">
    <property type="component" value="Chromosome"/>
</dbReference>
<dbReference type="CDD" id="cd02537">
    <property type="entry name" value="GT8_Glycogenin"/>
    <property type="match status" value="1"/>
</dbReference>
<proteinExistence type="predicted"/>
<dbReference type="AlphaFoldDB" id="A0A2K9F1M0"/>
<dbReference type="InterPro" id="IPR002495">
    <property type="entry name" value="Glyco_trans_8"/>
</dbReference>
<evidence type="ECO:0000313" key="1">
    <source>
        <dbReference type="EMBL" id="AUH35464.1"/>
    </source>
</evidence>
<dbReference type="PANTHER" id="PTHR11183">
    <property type="entry name" value="GLYCOGENIN SUBFAMILY MEMBER"/>
    <property type="match status" value="1"/>
</dbReference>
<dbReference type="KEGG" id="paro:CUV01_14230"/>
<dbReference type="Pfam" id="PF01501">
    <property type="entry name" value="Glyco_transf_8"/>
    <property type="match status" value="1"/>
</dbReference>
<keyword evidence="2" id="KW-1185">Reference proteome</keyword>
<reference evidence="1 2" key="1">
    <citation type="submission" date="2017-12" db="EMBL/GenBank/DDBJ databases">
        <authorList>
            <person name="Hurst M.R.H."/>
        </authorList>
    </citation>
    <scope>NUCLEOTIDE SEQUENCE [LARGE SCALE GENOMIC DNA]</scope>
    <source>
        <strain evidence="1 2">BM15</strain>
    </source>
</reference>
<protein>
    <submittedName>
        <fullName evidence="1">Glycosyl transferase</fullName>
    </submittedName>
</protein>
<sequence length="277" mass="31623">MAPGLRAELPARAERAFVTLVTNNDYLPGAEALIRSLRLSGTGADIAVMHRHVPADGLARLRALGARLIAADLLPTSAEFDGIHARDALHRRAAFTRGGKPDFHTPLDNFVKLRLWQLDYARCVFIDADALVLRPVDKLFDFPEFCAAPNVYDGLDGFHRMNSGVFTARPDPETFRLMLARLDRPGQFWARTDQSFLQDFFPDWHGLPIQYNLLQYVWMNLPALWNWRDIHILHYQYEKPWQDHDKAQALAPLIQLWRQIAAGEPIPDLTQQRRPAA</sequence>